<dbReference type="Pfam" id="PF07752">
    <property type="entry name" value="S-layer"/>
    <property type="match status" value="2"/>
</dbReference>
<evidence type="ECO:0000313" key="4">
    <source>
        <dbReference type="Proteomes" id="UP000019483"/>
    </source>
</evidence>
<feature type="domain" description="S-layer family duplication" evidence="2">
    <location>
        <begin position="376"/>
        <end position="610"/>
    </location>
</feature>
<gene>
    <name evidence="3" type="ORF">MettiDRAFT_0843</name>
</gene>
<feature type="domain" description="S-layer family duplication" evidence="2">
    <location>
        <begin position="43"/>
        <end position="278"/>
    </location>
</feature>
<keyword evidence="4" id="KW-1185">Reference proteome</keyword>
<evidence type="ECO:0000256" key="1">
    <source>
        <dbReference type="SAM" id="MobiDB-lite"/>
    </source>
</evidence>
<accession>W9DN61</accession>
<evidence type="ECO:0000259" key="2">
    <source>
        <dbReference type="Pfam" id="PF07752"/>
    </source>
</evidence>
<dbReference type="RefSeq" id="WP_023844555.1">
    <property type="nucleotide sequence ID" value="NZ_AZAJ01000001.1"/>
</dbReference>
<dbReference type="EMBL" id="AZAJ01000001">
    <property type="protein sequence ID" value="ETA67419.1"/>
    <property type="molecule type" value="Genomic_DNA"/>
</dbReference>
<dbReference type="InterPro" id="IPR006457">
    <property type="entry name" value="S_layer-rel_Mac"/>
</dbReference>
<dbReference type="Gene3D" id="2.60.98.40">
    <property type="match status" value="2"/>
</dbReference>
<dbReference type="Gene3D" id="2.60.40.4190">
    <property type="match status" value="2"/>
</dbReference>
<evidence type="ECO:0000313" key="3">
    <source>
        <dbReference type="EMBL" id="ETA67419.1"/>
    </source>
</evidence>
<sequence>MKKMTGILVALAIMSLLIVPATASDVTYKFKSTVYDNTDSSLNNGDFYWDADSFSGFWYQMKPGLSSELLYFNNSVNSSSTFQLGDTLAEGDLYYVSKPQVKKTKIGGSDDGSTFIVDDVDLKKYYLLGFFGSSYVAMPEDPSDLSAGCKPDKIAKILVQYGSDDKKQMFSGEEWELADGWSLVAQQVDVEGEKVWIQLMRDGEEVDSDVISGNVDLTKPERTYLYKDSDDNPVFYCYVDSIFSGTDSNFVVFKYAYLISDITTIESGDTYGAFDVDGFEVPAVLNGTDYAGSNSNTVLNTGDDAIVMSSNDDISLDPDEVIDLYGGMYLKTEDTSGSTLKMTFWKTCTVSPDEGATEVKYKIRSNLYDNTDSSLNTGDFYWDANSFSGFWYQIKPGLSSELLYFNNSVNSSSTFKLGDTIEEGDLYYVSKPQMKKTKIGGSDDGSTYIVDDVDLKKYYLLGFFGSSYIAMPEDPSSLSTGCNPDKIAKILVEYKSDNKKQMFSGEEWELADGWSLLVQQVDVEGDKVWVQLNRDGEEVDSDVISGNVNLTRPERTYLYKDSDDNPVFYCYVDSIFRGADSDFVVFKYAFLRGDITTIETGSTYGAFEVDGFEVPPEMDGTDYAGSGSGTVLHTGDDAIVMSNTDDIALKADQIIDLYSDIYIKTEDTSGSTLKMSLWKTCVMAVSDVAAVDTESSGDEEVVVVDMGESGEEAESESSVADEDDASAKSDEDEPGVESSVGAPGFELVLGILGLICAVYVSRD</sequence>
<dbReference type="Proteomes" id="UP000019483">
    <property type="component" value="Unassembled WGS sequence"/>
</dbReference>
<organism evidence="3 4">
    <name type="scientific">Methanolobus tindarius DSM 2278</name>
    <dbReference type="NCBI Taxonomy" id="1090322"/>
    <lineage>
        <taxon>Archaea</taxon>
        <taxon>Methanobacteriati</taxon>
        <taxon>Methanobacteriota</taxon>
        <taxon>Stenosarchaea group</taxon>
        <taxon>Methanomicrobia</taxon>
        <taxon>Methanosarcinales</taxon>
        <taxon>Methanosarcinaceae</taxon>
        <taxon>Methanolobus</taxon>
    </lineage>
</organism>
<dbReference type="OrthoDB" id="147266at2157"/>
<dbReference type="NCBIfam" id="TIGR01567">
    <property type="entry name" value="S_layer_rel_Mac"/>
    <property type="match status" value="2"/>
</dbReference>
<dbReference type="AlphaFoldDB" id="W9DN61"/>
<feature type="compositionally biased region" description="Acidic residues" evidence="1">
    <location>
        <begin position="707"/>
        <end position="735"/>
    </location>
</feature>
<reference evidence="3 4" key="1">
    <citation type="submission" date="2013-08" db="EMBL/GenBank/DDBJ databases">
        <authorList>
            <consortium name="DOE Joint Genome Institute"/>
            <person name="Eisen J."/>
            <person name="Huntemann M."/>
            <person name="Han J."/>
            <person name="Chen A."/>
            <person name="Kyrpides N."/>
            <person name="Mavromatis K."/>
            <person name="Markowitz V."/>
            <person name="Palaniappan K."/>
            <person name="Ivanova N."/>
            <person name="Schaumberg A."/>
            <person name="Pati A."/>
            <person name="Liolios K."/>
            <person name="Nordberg H.P."/>
            <person name="Cantor M.N."/>
            <person name="Hua S.X."/>
            <person name="Woyke T."/>
        </authorList>
    </citation>
    <scope>NUCLEOTIDE SEQUENCE [LARGE SCALE GENOMIC DNA]</scope>
    <source>
        <strain evidence="3 4">DSM 2278</strain>
    </source>
</reference>
<feature type="region of interest" description="Disordered" evidence="1">
    <location>
        <begin position="707"/>
        <end position="739"/>
    </location>
</feature>
<name>W9DN61_METTI</name>
<comment type="caution">
    <text evidence="3">The sequence shown here is derived from an EMBL/GenBank/DDBJ whole genome shotgun (WGS) entry which is preliminary data.</text>
</comment>
<proteinExistence type="predicted"/>
<dbReference type="STRING" id="1090322.MettiDRAFT_0843"/>
<protein>
    <submittedName>
        <fullName evidence="3">S-layer-related duplication domain</fullName>
    </submittedName>
</protein>